<keyword evidence="2" id="KW-1185">Reference proteome</keyword>
<dbReference type="Proteomes" id="UP000887013">
    <property type="component" value="Unassembled WGS sequence"/>
</dbReference>
<dbReference type="OrthoDB" id="6425590at2759"/>
<organism evidence="1 2">
    <name type="scientific">Nephila pilipes</name>
    <name type="common">Giant wood spider</name>
    <name type="synonym">Nephila maculata</name>
    <dbReference type="NCBI Taxonomy" id="299642"/>
    <lineage>
        <taxon>Eukaryota</taxon>
        <taxon>Metazoa</taxon>
        <taxon>Ecdysozoa</taxon>
        <taxon>Arthropoda</taxon>
        <taxon>Chelicerata</taxon>
        <taxon>Arachnida</taxon>
        <taxon>Araneae</taxon>
        <taxon>Araneomorphae</taxon>
        <taxon>Entelegynae</taxon>
        <taxon>Araneoidea</taxon>
        <taxon>Nephilidae</taxon>
        <taxon>Nephila</taxon>
    </lineage>
</organism>
<dbReference type="AlphaFoldDB" id="A0A8X6Q8X9"/>
<dbReference type="InterPro" id="IPR008974">
    <property type="entry name" value="TRAF-like"/>
</dbReference>
<reference evidence="1" key="1">
    <citation type="submission" date="2020-08" db="EMBL/GenBank/DDBJ databases">
        <title>Multicomponent nature underlies the extraordinary mechanical properties of spider dragline silk.</title>
        <authorList>
            <person name="Kono N."/>
            <person name="Nakamura H."/>
            <person name="Mori M."/>
            <person name="Yoshida Y."/>
            <person name="Ohtoshi R."/>
            <person name="Malay A.D."/>
            <person name="Moran D.A.P."/>
            <person name="Tomita M."/>
            <person name="Numata K."/>
            <person name="Arakawa K."/>
        </authorList>
    </citation>
    <scope>NUCLEOTIDE SEQUENCE</scope>
</reference>
<comment type="caution">
    <text evidence="1">The sequence shown here is derived from an EMBL/GenBank/DDBJ whole genome shotgun (WGS) entry which is preliminary data.</text>
</comment>
<dbReference type="EMBL" id="BMAW01077425">
    <property type="protein sequence ID" value="GFU06319.1"/>
    <property type="molecule type" value="Genomic_DNA"/>
</dbReference>
<evidence type="ECO:0000313" key="2">
    <source>
        <dbReference type="Proteomes" id="UP000887013"/>
    </source>
</evidence>
<protein>
    <submittedName>
        <fullName evidence="1">Speckle-type POZ protein</fullName>
    </submittedName>
</protein>
<name>A0A8X6Q8X9_NEPPI</name>
<evidence type="ECO:0000313" key="1">
    <source>
        <dbReference type="EMBL" id="GFU06319.1"/>
    </source>
</evidence>
<dbReference type="SUPFAM" id="SSF49599">
    <property type="entry name" value="TRAF domain-like"/>
    <property type="match status" value="1"/>
</dbReference>
<proteinExistence type="predicted"/>
<dbReference type="Gene3D" id="2.60.210.10">
    <property type="entry name" value="Apoptosis, Tumor Necrosis Factor Receptor Associated Protein 2, Chain A"/>
    <property type="match status" value="1"/>
</dbReference>
<sequence length="295" mass="34385">MNVYDENGMIPDFFTYIWAIENCPMFLTSDGIKSPIFEVNSLEKTKWNLAIKETTGEHFPYFIQRVDDSGPESIEIFLELSFLSAEGFCLNSKRHRRHFKVDDFLECAASTDYVFRLHKVQYVVNDTLTLRCRMRTVKIDIPQRNLCFARTRLGLERRTLFWDLRNFSTLQFGHEIKYLIESLIEGVPPLNLALFVDEVSGVEYVIVKFFKSNSTKFLRFNCVVSILDVNGNKRLSSHFEDLSNSSERSLKLFEKTKIMEGKAYLLPNDSLSLRCEFKIGSGVIWSEIEFYVYSP</sequence>
<accession>A0A8X6Q8X9</accession>
<gene>
    <name evidence="1" type="primary">spop_157</name>
    <name evidence="1" type="ORF">NPIL_200451</name>
</gene>